<evidence type="ECO:0000313" key="3">
    <source>
        <dbReference type="EMBL" id="MPM07523.1"/>
    </source>
</evidence>
<evidence type="ECO:0000256" key="2">
    <source>
        <dbReference type="SAM" id="Phobius"/>
    </source>
</evidence>
<dbReference type="Pfam" id="PF13181">
    <property type="entry name" value="TPR_8"/>
    <property type="match status" value="2"/>
</dbReference>
<dbReference type="Pfam" id="PF13174">
    <property type="entry name" value="TPR_6"/>
    <property type="match status" value="1"/>
</dbReference>
<keyword evidence="2" id="KW-1133">Transmembrane helix</keyword>
<keyword evidence="2" id="KW-0812">Transmembrane</keyword>
<feature type="compositionally biased region" description="Basic and acidic residues" evidence="1">
    <location>
        <begin position="228"/>
        <end position="239"/>
    </location>
</feature>
<proteinExistence type="predicted"/>
<accession>A0A644WZR4</accession>
<dbReference type="SUPFAM" id="SSF48452">
    <property type="entry name" value="TPR-like"/>
    <property type="match status" value="1"/>
</dbReference>
<dbReference type="InterPro" id="IPR019734">
    <property type="entry name" value="TPR_rpt"/>
</dbReference>
<evidence type="ECO:0008006" key="4">
    <source>
        <dbReference type="Google" id="ProtNLM"/>
    </source>
</evidence>
<reference evidence="3" key="1">
    <citation type="submission" date="2019-08" db="EMBL/GenBank/DDBJ databases">
        <authorList>
            <person name="Kucharzyk K."/>
            <person name="Murdoch R.W."/>
            <person name="Higgins S."/>
            <person name="Loffler F."/>
        </authorList>
    </citation>
    <scope>NUCLEOTIDE SEQUENCE</scope>
</reference>
<gene>
    <name evidence="3" type="ORF">SDC9_53829</name>
</gene>
<protein>
    <recommendedName>
        <fullName evidence="4">Outer membrane protein assembly factor BamD</fullName>
    </recommendedName>
</protein>
<keyword evidence="2" id="KW-0472">Membrane</keyword>
<comment type="caution">
    <text evidence="3">The sequence shown here is derived from an EMBL/GenBank/DDBJ whole genome shotgun (WGS) entry which is preliminary data.</text>
</comment>
<feature type="region of interest" description="Disordered" evidence="1">
    <location>
        <begin position="215"/>
        <end position="239"/>
    </location>
</feature>
<name>A0A644WZR4_9ZZZZ</name>
<feature type="transmembrane region" description="Helical" evidence="2">
    <location>
        <begin position="175"/>
        <end position="195"/>
    </location>
</feature>
<dbReference type="InterPro" id="IPR011990">
    <property type="entry name" value="TPR-like_helical_dom_sf"/>
</dbReference>
<sequence length="371" mass="43105">MKNRDKKAYEKALHLYNNGYIDKALEVCEIGISRDLEDSNLLNLKGLLLYLKGNLEEAIPIWKINEHHNNNDIAKSYLKDVQKDFYRKDLYEKAEELINDLNIDEALKNLSICKESDFNSINVNNALATCYLRKAEYSLSMEYVEKVISIDKFNYKAKNIKKEINEILNINNKSLLKTLIIASIAVVFLTSGILLNNKFKKVQINKEELANNISKPVENESTNNEQNEENKDNEENKKSSILEVNSLTDEEIRENYIKATGLFQEEKYEEAKYLLEATIIHSMNNHLHDDVMFLLASTSEKVGKNEEAIKYFKDYISNYENGNYIEETYYRISLLYKDLDKEKSKLYAGELVSKYPSSIYNNNLIKDILSN</sequence>
<organism evidence="3">
    <name type="scientific">bioreactor metagenome</name>
    <dbReference type="NCBI Taxonomy" id="1076179"/>
    <lineage>
        <taxon>unclassified sequences</taxon>
        <taxon>metagenomes</taxon>
        <taxon>ecological metagenomes</taxon>
    </lineage>
</organism>
<evidence type="ECO:0000256" key="1">
    <source>
        <dbReference type="SAM" id="MobiDB-lite"/>
    </source>
</evidence>
<dbReference type="EMBL" id="VSSQ01001346">
    <property type="protein sequence ID" value="MPM07523.1"/>
    <property type="molecule type" value="Genomic_DNA"/>
</dbReference>
<dbReference type="AlphaFoldDB" id="A0A644WZR4"/>
<dbReference type="Gene3D" id="1.25.40.10">
    <property type="entry name" value="Tetratricopeptide repeat domain"/>
    <property type="match status" value="3"/>
</dbReference>